<organism evidence="2 3">
    <name type="scientific">Dothistroma septosporum (strain NZE10 / CBS 128990)</name>
    <name type="common">Red band needle blight fungus</name>
    <name type="synonym">Mycosphaerella pini</name>
    <dbReference type="NCBI Taxonomy" id="675120"/>
    <lineage>
        <taxon>Eukaryota</taxon>
        <taxon>Fungi</taxon>
        <taxon>Dikarya</taxon>
        <taxon>Ascomycota</taxon>
        <taxon>Pezizomycotina</taxon>
        <taxon>Dothideomycetes</taxon>
        <taxon>Dothideomycetidae</taxon>
        <taxon>Mycosphaerellales</taxon>
        <taxon>Mycosphaerellaceae</taxon>
        <taxon>Dothistroma</taxon>
    </lineage>
</organism>
<gene>
    <name evidence="2" type="ORF">DOTSEDRAFT_42350</name>
</gene>
<feature type="compositionally biased region" description="Low complexity" evidence="1">
    <location>
        <begin position="50"/>
        <end position="66"/>
    </location>
</feature>
<dbReference type="eggNOG" id="ENOG502R2RG">
    <property type="taxonomic scope" value="Eukaryota"/>
</dbReference>
<dbReference type="HOGENOM" id="CLU_2831171_0_0_1"/>
<keyword evidence="3" id="KW-1185">Reference proteome</keyword>
<evidence type="ECO:0000313" key="2">
    <source>
        <dbReference type="EMBL" id="EME48075.1"/>
    </source>
</evidence>
<accession>N1Q0B4</accession>
<reference evidence="2 3" key="2">
    <citation type="journal article" date="2012" name="PLoS Pathog.">
        <title>Diverse lifestyles and strategies of plant pathogenesis encoded in the genomes of eighteen Dothideomycetes fungi.</title>
        <authorList>
            <person name="Ohm R.A."/>
            <person name="Feau N."/>
            <person name="Henrissat B."/>
            <person name="Schoch C.L."/>
            <person name="Horwitz B.A."/>
            <person name="Barry K.W."/>
            <person name="Condon B.J."/>
            <person name="Copeland A.C."/>
            <person name="Dhillon B."/>
            <person name="Glaser F."/>
            <person name="Hesse C.N."/>
            <person name="Kosti I."/>
            <person name="LaButti K."/>
            <person name="Lindquist E.A."/>
            <person name="Lucas S."/>
            <person name="Salamov A.A."/>
            <person name="Bradshaw R.E."/>
            <person name="Ciuffetti L."/>
            <person name="Hamelin R.C."/>
            <person name="Kema G.H.J."/>
            <person name="Lawrence C."/>
            <person name="Scott J.A."/>
            <person name="Spatafora J.W."/>
            <person name="Turgeon B.G."/>
            <person name="de Wit P.J.G.M."/>
            <person name="Zhong S."/>
            <person name="Goodwin S.B."/>
            <person name="Grigoriev I.V."/>
        </authorList>
    </citation>
    <scope>NUCLEOTIDE SEQUENCE [LARGE SCALE GENOMIC DNA]</scope>
    <source>
        <strain evidence="3">NZE10 / CBS 128990</strain>
    </source>
</reference>
<feature type="region of interest" description="Disordered" evidence="1">
    <location>
        <begin position="46"/>
        <end position="66"/>
    </location>
</feature>
<evidence type="ECO:0000256" key="1">
    <source>
        <dbReference type="SAM" id="MobiDB-lite"/>
    </source>
</evidence>
<name>N1Q0B4_DOTSN</name>
<evidence type="ECO:0000313" key="3">
    <source>
        <dbReference type="Proteomes" id="UP000016933"/>
    </source>
</evidence>
<sequence>MNQQIGSTVTWAAIVYTQLFSAVPDQLPSPGVGSIGLGNLVTQEKREAEAAPAQDAAAGIAGRVPR</sequence>
<dbReference type="EMBL" id="KB446536">
    <property type="protein sequence ID" value="EME48075.1"/>
    <property type="molecule type" value="Genomic_DNA"/>
</dbReference>
<dbReference type="AlphaFoldDB" id="N1Q0B4"/>
<dbReference type="Proteomes" id="UP000016933">
    <property type="component" value="Unassembled WGS sequence"/>
</dbReference>
<protein>
    <submittedName>
        <fullName evidence="2">Uncharacterized protein</fullName>
    </submittedName>
</protein>
<dbReference type="STRING" id="675120.N1Q0B4"/>
<proteinExistence type="predicted"/>
<dbReference type="OrthoDB" id="3646341at2759"/>
<reference evidence="3" key="1">
    <citation type="journal article" date="2012" name="PLoS Genet.">
        <title>The genomes of the fungal plant pathogens Cladosporium fulvum and Dothistroma septosporum reveal adaptation to different hosts and lifestyles but also signatures of common ancestry.</title>
        <authorList>
            <person name="de Wit P.J.G.M."/>
            <person name="van der Burgt A."/>
            <person name="Oekmen B."/>
            <person name="Stergiopoulos I."/>
            <person name="Abd-Elsalam K.A."/>
            <person name="Aerts A.L."/>
            <person name="Bahkali A.H."/>
            <person name="Beenen H.G."/>
            <person name="Chettri P."/>
            <person name="Cox M.P."/>
            <person name="Datema E."/>
            <person name="de Vries R.P."/>
            <person name="Dhillon B."/>
            <person name="Ganley A.R."/>
            <person name="Griffiths S.A."/>
            <person name="Guo Y."/>
            <person name="Hamelin R.C."/>
            <person name="Henrissat B."/>
            <person name="Kabir M.S."/>
            <person name="Jashni M.K."/>
            <person name="Kema G."/>
            <person name="Klaubauf S."/>
            <person name="Lapidus A."/>
            <person name="Levasseur A."/>
            <person name="Lindquist E."/>
            <person name="Mehrabi R."/>
            <person name="Ohm R.A."/>
            <person name="Owen T.J."/>
            <person name="Salamov A."/>
            <person name="Schwelm A."/>
            <person name="Schijlen E."/>
            <person name="Sun H."/>
            <person name="van den Burg H.A."/>
            <person name="van Ham R.C.H.J."/>
            <person name="Zhang S."/>
            <person name="Goodwin S.B."/>
            <person name="Grigoriev I.V."/>
            <person name="Collemare J."/>
            <person name="Bradshaw R.E."/>
        </authorList>
    </citation>
    <scope>NUCLEOTIDE SEQUENCE [LARGE SCALE GENOMIC DNA]</scope>
    <source>
        <strain evidence="3">NZE10 / CBS 128990</strain>
    </source>
</reference>